<dbReference type="AlphaFoldDB" id="A0A1H8U5E7"/>
<proteinExistence type="predicted"/>
<reference evidence="3 5" key="1">
    <citation type="submission" date="2016-10" db="EMBL/GenBank/DDBJ databases">
        <authorList>
            <person name="Varghese N."/>
            <person name="Submissions S."/>
        </authorList>
    </citation>
    <scope>NUCLEOTIDE SEQUENCE [LARGE SCALE GENOMIC DNA]</scope>
    <source>
        <strain evidence="3 5">CGMCC 1.7071</strain>
    </source>
</reference>
<dbReference type="InterPro" id="IPR036390">
    <property type="entry name" value="WH_DNA-bd_sf"/>
</dbReference>
<dbReference type="Proteomes" id="UP000198939">
    <property type="component" value="Unassembled WGS sequence"/>
</dbReference>
<keyword evidence="5" id="KW-1185">Reference proteome</keyword>
<accession>A0A1H8U5E7</accession>
<dbReference type="Gene3D" id="1.10.10.10">
    <property type="entry name" value="Winged helix-like DNA-binding domain superfamily/Winged helix DNA-binding domain"/>
    <property type="match status" value="1"/>
</dbReference>
<evidence type="ECO:0000313" key="2">
    <source>
        <dbReference type="EMBL" id="SEI16384.1"/>
    </source>
</evidence>
<dbReference type="Pfam" id="PF13404">
    <property type="entry name" value="HTH_AsnC-type"/>
    <property type="match status" value="1"/>
</dbReference>
<evidence type="ECO:0000259" key="1">
    <source>
        <dbReference type="Pfam" id="PF13404"/>
    </source>
</evidence>
<reference evidence="4" key="3">
    <citation type="submission" date="2016-10" db="EMBL/GenBank/DDBJ databases">
        <authorList>
            <person name="Wibberg D."/>
        </authorList>
    </citation>
    <scope>NUCLEOTIDE SEQUENCE [LARGE SCALE GENOMIC DNA]</scope>
</reference>
<evidence type="ECO:0000313" key="4">
    <source>
        <dbReference type="Proteomes" id="UP000183063"/>
    </source>
</evidence>
<feature type="domain" description="HTH asnC-type" evidence="1">
    <location>
        <begin position="7"/>
        <end position="42"/>
    </location>
</feature>
<dbReference type="InterPro" id="IPR000485">
    <property type="entry name" value="AsnC-type_HTH_dom"/>
</dbReference>
<evidence type="ECO:0000313" key="3">
    <source>
        <dbReference type="EMBL" id="SEO98500.1"/>
    </source>
</evidence>
<dbReference type="GO" id="GO:0043565">
    <property type="term" value="F:sequence-specific DNA binding"/>
    <property type="evidence" value="ECO:0007669"/>
    <property type="project" value="InterPro"/>
</dbReference>
<dbReference type="InterPro" id="IPR036388">
    <property type="entry name" value="WH-like_DNA-bd_sf"/>
</dbReference>
<protein>
    <submittedName>
        <fullName evidence="3">AsnC-type helix-turn-helix domain-containing protein</fullName>
    </submittedName>
    <submittedName>
        <fullName evidence="2">Leucine-responsive transcriptional regulator</fullName>
    </submittedName>
</protein>
<evidence type="ECO:0000313" key="5">
    <source>
        <dbReference type="Proteomes" id="UP000198939"/>
    </source>
</evidence>
<reference evidence="2" key="2">
    <citation type="submission" date="2016-10" db="EMBL/GenBank/DDBJ databases">
        <authorList>
            <person name="de Groot N.N."/>
        </authorList>
    </citation>
    <scope>NUCLEOTIDE SEQUENCE [LARGE SCALE GENOMIC DNA]</scope>
    <source>
        <strain evidence="2">CCBAU85039</strain>
    </source>
</reference>
<dbReference type="Proteomes" id="UP000183063">
    <property type="component" value="Unassembled WGS sequence"/>
</dbReference>
<sequence length="43" mass="4754">MLGLPKLDHIDINILGQLQQNSRLSNVDLAQAVGFLRGPVLRE</sequence>
<dbReference type="RefSeq" id="WP_244541443.1">
    <property type="nucleotide sequence ID" value="NZ_FNXB01000040.1"/>
</dbReference>
<dbReference type="PRINTS" id="PR00033">
    <property type="entry name" value="HTHASNC"/>
</dbReference>
<organism evidence="2 4">
    <name type="scientific">Rhizobium tibeticum</name>
    <dbReference type="NCBI Taxonomy" id="501024"/>
    <lineage>
        <taxon>Bacteria</taxon>
        <taxon>Pseudomonadati</taxon>
        <taxon>Pseudomonadota</taxon>
        <taxon>Alphaproteobacteria</taxon>
        <taxon>Hyphomicrobiales</taxon>
        <taxon>Rhizobiaceae</taxon>
        <taxon>Rhizobium/Agrobacterium group</taxon>
        <taxon>Rhizobium</taxon>
    </lineage>
</organism>
<gene>
    <name evidence="2" type="ORF">RTCCBAU85039_5428</name>
    <name evidence="3" type="ORF">SAMN05216228_103218</name>
</gene>
<dbReference type="STRING" id="501024.RTCCBAU85039_5428"/>
<dbReference type="EMBL" id="FNXB01000040">
    <property type="protein sequence ID" value="SEI16384.1"/>
    <property type="molecule type" value="Genomic_DNA"/>
</dbReference>
<name>A0A1H8U5E7_9HYPH</name>
<dbReference type="EMBL" id="FOCV01000032">
    <property type="protein sequence ID" value="SEO98500.1"/>
    <property type="molecule type" value="Genomic_DNA"/>
</dbReference>
<dbReference type="SUPFAM" id="SSF46785">
    <property type="entry name" value="Winged helix' DNA-binding domain"/>
    <property type="match status" value="1"/>
</dbReference>